<dbReference type="Proteomes" id="UP000035548">
    <property type="component" value="Chromosome"/>
</dbReference>
<dbReference type="EMBL" id="CP011546">
    <property type="protein sequence ID" value="AKK11131.1"/>
    <property type="molecule type" value="Genomic_DNA"/>
</dbReference>
<gene>
    <name evidence="1" type="ORF">CUTER_05675</name>
</gene>
<dbReference type="RefSeq" id="WP_162488648.1">
    <property type="nucleotide sequence ID" value="NZ_CP011546.1"/>
</dbReference>
<organism evidence="1 2">
    <name type="scientific">Corynebacterium uterequi</name>
    <dbReference type="NCBI Taxonomy" id="1072256"/>
    <lineage>
        <taxon>Bacteria</taxon>
        <taxon>Bacillati</taxon>
        <taxon>Actinomycetota</taxon>
        <taxon>Actinomycetes</taxon>
        <taxon>Mycobacteriales</taxon>
        <taxon>Corynebacteriaceae</taxon>
        <taxon>Corynebacterium</taxon>
    </lineage>
</organism>
<reference evidence="2" key="2">
    <citation type="submission" date="2015-05" db="EMBL/GenBank/DDBJ databases">
        <title>Complete genome sequence of Corynebacterium uterequi DSM 45634, isolated from the uterus of a maiden mare.</title>
        <authorList>
            <person name="Ruckert C."/>
            <person name="Albersmeier A."/>
            <person name="Winkler A."/>
            <person name="Tauch A."/>
        </authorList>
    </citation>
    <scope>NUCLEOTIDE SEQUENCE [LARGE SCALE GENOMIC DNA]</scope>
    <source>
        <strain evidence="2">DSM 45634</strain>
    </source>
</reference>
<dbReference type="STRING" id="1072256.CUTER_05675"/>
<reference evidence="1 2" key="1">
    <citation type="journal article" date="2015" name="Genome Announc.">
        <title>Virulence Factor Genes Detected in the Complete Genome Sequence of Corynebacterium uterequi DSM 45634, Isolated from the Uterus of a Maiden Mare.</title>
        <authorList>
            <person name="Ruckert C."/>
            <person name="Kriete M."/>
            <person name="Jaenicke S."/>
            <person name="Winkler A."/>
            <person name="Tauch A."/>
        </authorList>
    </citation>
    <scope>NUCLEOTIDE SEQUENCE [LARGE SCALE GENOMIC DNA]</scope>
    <source>
        <strain evidence="1 2">DSM 45634</strain>
    </source>
</reference>
<protein>
    <submittedName>
        <fullName evidence="1">Uncharacterized protein</fullName>
    </submittedName>
</protein>
<evidence type="ECO:0000313" key="2">
    <source>
        <dbReference type="Proteomes" id="UP000035548"/>
    </source>
</evidence>
<dbReference type="KEGG" id="cut:CUTER_05675"/>
<dbReference type="PATRIC" id="fig|1072256.5.peg.1124"/>
<keyword evidence="2" id="KW-1185">Reference proteome</keyword>
<dbReference type="AlphaFoldDB" id="A0A0G3HCR2"/>
<sequence length="50" mass="5585">MKHNQDWPELDLESLLTGLNTATGYATNRVAKPHDDADYDVWISGELLAV</sequence>
<accession>A0A0G3HCR2</accession>
<name>A0A0G3HCR2_9CORY</name>
<evidence type="ECO:0000313" key="1">
    <source>
        <dbReference type="EMBL" id="AKK11131.1"/>
    </source>
</evidence>
<proteinExistence type="predicted"/>